<dbReference type="NCBIfam" id="NF004653">
    <property type="entry name" value="PRK06003.1"/>
    <property type="match status" value="1"/>
</dbReference>
<dbReference type="InterPro" id="IPR001444">
    <property type="entry name" value="Flag_bb_rod_N"/>
</dbReference>
<dbReference type="EMBL" id="JAMXQS010000007">
    <property type="protein sequence ID" value="MCO6051019.1"/>
    <property type="molecule type" value="Genomic_DNA"/>
</dbReference>
<evidence type="ECO:0000256" key="1">
    <source>
        <dbReference type="ARBA" id="ARBA00004117"/>
    </source>
</evidence>
<organism evidence="3 4">
    <name type="scientific">Mesorhizobium liriopis</name>
    <dbReference type="NCBI Taxonomy" id="2953882"/>
    <lineage>
        <taxon>Bacteria</taxon>
        <taxon>Pseudomonadati</taxon>
        <taxon>Pseudomonadota</taxon>
        <taxon>Alphaproteobacteria</taxon>
        <taxon>Hyphomicrobiales</taxon>
        <taxon>Phyllobacteriaceae</taxon>
        <taxon>Mesorhizobium</taxon>
    </lineage>
</organism>
<proteinExistence type="predicted"/>
<protein>
    <submittedName>
        <fullName evidence="3">Flagellar basal body rod protein FlgB</fullName>
    </submittedName>
</protein>
<name>A0ABT1C848_9HYPH</name>
<dbReference type="RefSeq" id="WP_252820193.1">
    <property type="nucleotide sequence ID" value="NZ_JAMXQS010000007.1"/>
</dbReference>
<keyword evidence="3" id="KW-0282">Flagellum</keyword>
<keyword evidence="3" id="KW-0966">Cell projection</keyword>
<keyword evidence="3" id="KW-0969">Cilium</keyword>
<reference evidence="3 4" key="1">
    <citation type="submission" date="2022-06" db="EMBL/GenBank/DDBJ databases">
        <title>Mesorhizobium sp. strain RP14 Genome sequencing and assembly.</title>
        <authorList>
            <person name="Kim I."/>
        </authorList>
    </citation>
    <scope>NUCLEOTIDE SEQUENCE [LARGE SCALE GENOMIC DNA]</scope>
    <source>
        <strain evidence="4">RP14(2022)</strain>
    </source>
</reference>
<evidence type="ECO:0000313" key="3">
    <source>
        <dbReference type="EMBL" id="MCO6051019.1"/>
    </source>
</evidence>
<evidence type="ECO:0000259" key="2">
    <source>
        <dbReference type="Pfam" id="PF00460"/>
    </source>
</evidence>
<feature type="domain" description="Flagellar basal body rod protein N-terminal" evidence="2">
    <location>
        <begin position="18"/>
        <end position="36"/>
    </location>
</feature>
<sequence>MQSVNLFGLASTQARWLSARQTAVAGNIANANTTGYVGRDVVSFDKVLNNTQVTLASTNPGHTQAPSIGMENQADATTVMPSGNTVVVEDELVKAGEVRRGMEMNTAIVKAFHRMIMLSAKV</sequence>
<gene>
    <name evidence="3" type="primary">flgB</name>
    <name evidence="3" type="ORF">NGM99_14645</name>
</gene>
<keyword evidence="4" id="KW-1185">Reference proteome</keyword>
<dbReference type="Proteomes" id="UP001205906">
    <property type="component" value="Unassembled WGS sequence"/>
</dbReference>
<dbReference type="Pfam" id="PF00460">
    <property type="entry name" value="Flg_bb_rod"/>
    <property type="match status" value="1"/>
</dbReference>
<comment type="subcellular location">
    <subcellularLocation>
        <location evidence="1">Bacterial flagellum basal body</location>
    </subcellularLocation>
</comment>
<accession>A0ABT1C848</accession>
<evidence type="ECO:0000313" key="4">
    <source>
        <dbReference type="Proteomes" id="UP001205906"/>
    </source>
</evidence>
<comment type="caution">
    <text evidence="3">The sequence shown here is derived from an EMBL/GenBank/DDBJ whole genome shotgun (WGS) entry which is preliminary data.</text>
</comment>